<dbReference type="InterPro" id="IPR006680">
    <property type="entry name" value="Amidohydro-rel"/>
</dbReference>
<dbReference type="NCBIfam" id="TIGR02022">
    <property type="entry name" value="hutF"/>
    <property type="match status" value="1"/>
</dbReference>
<proteinExistence type="predicted"/>
<dbReference type="PANTHER" id="PTHR11271:SF48">
    <property type="entry name" value="AMIDOHYDROLASE-RELATED DOMAIN-CONTAINING PROTEIN"/>
    <property type="match status" value="1"/>
</dbReference>
<keyword evidence="2" id="KW-0479">Metal-binding</keyword>
<organism evidence="6 7">
    <name type="scientific">Caenimonas sedimenti</name>
    <dbReference type="NCBI Taxonomy" id="2596921"/>
    <lineage>
        <taxon>Bacteria</taxon>
        <taxon>Pseudomonadati</taxon>
        <taxon>Pseudomonadota</taxon>
        <taxon>Betaproteobacteria</taxon>
        <taxon>Burkholderiales</taxon>
        <taxon>Comamonadaceae</taxon>
        <taxon>Caenimonas</taxon>
    </lineage>
</organism>
<evidence type="ECO:0000256" key="4">
    <source>
        <dbReference type="ARBA" id="ARBA00022833"/>
    </source>
</evidence>
<evidence type="ECO:0000256" key="3">
    <source>
        <dbReference type="ARBA" id="ARBA00022801"/>
    </source>
</evidence>
<evidence type="ECO:0000256" key="2">
    <source>
        <dbReference type="ARBA" id="ARBA00022723"/>
    </source>
</evidence>
<dbReference type="RefSeq" id="WP_145891382.1">
    <property type="nucleotide sequence ID" value="NZ_VOBQ01000003.1"/>
</dbReference>
<sequence>MAAEGQRFFAPRAWVAGAWANDVLLQTDAFGLWSQVTPDSAAEGAAHGVQRLAGPVLPGLVNAHSHAFQRAIAGLTERSGGGEDDFWRWRDRMYSAALRVSPAQVEAIAAYLYAELLRAGYTQVCEFHYLHNDVDGRAYAQPLEMALALARAARRVGIGLTLLPTLYMRSGFGAPGLREDQRRFASTPESVLRIADGLGGEGPLVNAGVALHSLRAVDQAALAEASAGAGRRPIHIHISEQRREVEDCIETHGMRPIEWLVRNAPVDERWNLVHATHADRDELAALRARGAAIVLCPTTEANLGDGVFDLPPWLGASGRWSIGSDSHVSRSWMEELRLLEYSQRFALRQRNVAARAALTESSAGALFEGALEGGSAAAGVPLAGLAVGQRADFMVLDAQAPALLGVPDDHLLDALVFSSPGTVPRQVYVAGRAVEPADVAAPFADAMRALWA</sequence>
<evidence type="ECO:0000313" key="7">
    <source>
        <dbReference type="Proteomes" id="UP000318199"/>
    </source>
</evidence>
<keyword evidence="4" id="KW-0862">Zinc</keyword>
<dbReference type="PANTHER" id="PTHR11271">
    <property type="entry name" value="GUANINE DEAMINASE"/>
    <property type="match status" value="1"/>
</dbReference>
<accession>A0A562ZWN0</accession>
<dbReference type="InterPro" id="IPR010252">
    <property type="entry name" value="HutF"/>
</dbReference>
<evidence type="ECO:0000256" key="1">
    <source>
        <dbReference type="ARBA" id="ARBA00001947"/>
    </source>
</evidence>
<keyword evidence="3 6" id="KW-0378">Hydrolase</keyword>
<dbReference type="EC" id="3.5.3.13" evidence="6"/>
<dbReference type="Proteomes" id="UP000318199">
    <property type="component" value="Unassembled WGS sequence"/>
</dbReference>
<dbReference type="InterPro" id="IPR011059">
    <property type="entry name" value="Metal-dep_hydrolase_composite"/>
</dbReference>
<feature type="domain" description="Amidohydrolase-related" evidence="5">
    <location>
        <begin position="56"/>
        <end position="434"/>
    </location>
</feature>
<gene>
    <name evidence="6" type="ORF">FN976_04435</name>
</gene>
<dbReference type="AlphaFoldDB" id="A0A562ZWN0"/>
<dbReference type="Pfam" id="PF01979">
    <property type="entry name" value="Amidohydro_1"/>
    <property type="match status" value="1"/>
</dbReference>
<dbReference type="Gene3D" id="2.30.40.10">
    <property type="entry name" value="Urease, subunit C, domain 1"/>
    <property type="match status" value="1"/>
</dbReference>
<protein>
    <submittedName>
        <fullName evidence="6">Formimidoylglutamate deiminase</fullName>
        <ecNumber evidence="6">3.5.3.13</ecNumber>
    </submittedName>
</protein>
<dbReference type="GO" id="GO:0046872">
    <property type="term" value="F:metal ion binding"/>
    <property type="evidence" value="ECO:0007669"/>
    <property type="project" value="UniProtKB-KW"/>
</dbReference>
<dbReference type="OrthoDB" id="9796020at2"/>
<dbReference type="SUPFAM" id="SSF51556">
    <property type="entry name" value="Metallo-dependent hydrolases"/>
    <property type="match status" value="1"/>
</dbReference>
<dbReference type="GO" id="GO:0019239">
    <property type="term" value="F:deaminase activity"/>
    <property type="evidence" value="ECO:0007669"/>
    <property type="project" value="TreeGrafter"/>
</dbReference>
<dbReference type="GO" id="GO:0050416">
    <property type="term" value="F:formimidoylglutamate deiminase activity"/>
    <property type="evidence" value="ECO:0007669"/>
    <property type="project" value="UniProtKB-EC"/>
</dbReference>
<dbReference type="EMBL" id="VOBQ01000003">
    <property type="protein sequence ID" value="TWO72786.1"/>
    <property type="molecule type" value="Genomic_DNA"/>
</dbReference>
<dbReference type="NCBIfam" id="NF006684">
    <property type="entry name" value="PRK09229.1-5"/>
    <property type="match status" value="1"/>
</dbReference>
<comment type="caution">
    <text evidence="6">The sequence shown here is derived from an EMBL/GenBank/DDBJ whole genome shotgun (WGS) entry which is preliminary data.</text>
</comment>
<dbReference type="NCBIfam" id="NF006681">
    <property type="entry name" value="PRK09229.1-2"/>
    <property type="match status" value="1"/>
</dbReference>
<dbReference type="Gene3D" id="3.20.20.140">
    <property type="entry name" value="Metal-dependent hydrolases"/>
    <property type="match status" value="1"/>
</dbReference>
<evidence type="ECO:0000259" key="5">
    <source>
        <dbReference type="Pfam" id="PF01979"/>
    </source>
</evidence>
<evidence type="ECO:0000313" key="6">
    <source>
        <dbReference type="EMBL" id="TWO72786.1"/>
    </source>
</evidence>
<dbReference type="InterPro" id="IPR051607">
    <property type="entry name" value="Metallo-dep_hydrolases"/>
</dbReference>
<name>A0A562ZWN0_9BURK</name>
<comment type="cofactor">
    <cofactor evidence="1">
        <name>Zn(2+)</name>
        <dbReference type="ChEBI" id="CHEBI:29105"/>
    </cofactor>
</comment>
<dbReference type="InterPro" id="IPR032466">
    <property type="entry name" value="Metal_Hydrolase"/>
</dbReference>
<dbReference type="GO" id="GO:0005829">
    <property type="term" value="C:cytosol"/>
    <property type="evidence" value="ECO:0007669"/>
    <property type="project" value="TreeGrafter"/>
</dbReference>
<keyword evidence="7" id="KW-1185">Reference proteome</keyword>
<reference evidence="6 7" key="1">
    <citation type="submission" date="2019-07" db="EMBL/GenBank/DDBJ databases">
        <title>Caenimonas sedimenti sp. nov., isolated from activated sludge.</title>
        <authorList>
            <person name="Xu J."/>
        </authorList>
    </citation>
    <scope>NUCLEOTIDE SEQUENCE [LARGE SCALE GENOMIC DNA]</scope>
    <source>
        <strain evidence="6 7">HX-9-20</strain>
    </source>
</reference>